<keyword evidence="7" id="KW-0198">Cysteine biosynthesis</keyword>
<dbReference type="AlphaFoldDB" id="A0A425XZ45"/>
<keyword evidence="4" id="KW-0028">Amino-acid biosynthesis</keyword>
<dbReference type="CDD" id="cd01561">
    <property type="entry name" value="CBS_like"/>
    <property type="match status" value="1"/>
</dbReference>
<dbReference type="Proteomes" id="UP000285794">
    <property type="component" value="Unassembled WGS sequence"/>
</dbReference>
<evidence type="ECO:0000256" key="6">
    <source>
        <dbReference type="ARBA" id="ARBA00022898"/>
    </source>
</evidence>
<dbReference type="EC" id="2.5.1.47" evidence="3"/>
<dbReference type="Pfam" id="PF00291">
    <property type="entry name" value="PALP"/>
    <property type="match status" value="1"/>
</dbReference>
<proteinExistence type="inferred from homology"/>
<keyword evidence="5" id="KW-0808">Transferase</keyword>
<sequence>MENNIPCKRINGLSSLVGNTPLLAIEFEYKGHIRTLYAKAEYLNMTGSIKDRMAFHIIQKAYNLGTLKEGDRIIEATSGNTGIAFSGIGRAMGHPVTIFMPDWMSQERINLMKSYGADIRLVSKEEGGFLGSIDMANKLAAEDEKTFLPLQFSNGDNCEAHYNTTAPELWWQLKYRNITPDAFVAGVGTGGTVMGVGQYLKEQNPAIKVHPLEPSNSPTMSTGHKVGKHRIQGISDEFIPSIVKLDQLDEIVSVDDGDAIVMAQKLSSILGLGVGISSGANFLGALKIQEELGPDSVVVTVFADDNKKYLSTDLMKEEPIKDDFMATGVELKKFRALKRVCHTCCDPTDCVESTFETSYEMVKLPNCPRRN</sequence>
<keyword evidence="11" id="KW-1185">Reference proteome</keyword>
<evidence type="ECO:0000256" key="4">
    <source>
        <dbReference type="ARBA" id="ARBA00022605"/>
    </source>
</evidence>
<comment type="catalytic activity">
    <reaction evidence="8">
        <text>O-acetyl-L-serine + hydrogen sulfide = L-cysteine + acetate</text>
        <dbReference type="Rhea" id="RHEA:14829"/>
        <dbReference type="ChEBI" id="CHEBI:29919"/>
        <dbReference type="ChEBI" id="CHEBI:30089"/>
        <dbReference type="ChEBI" id="CHEBI:35235"/>
        <dbReference type="ChEBI" id="CHEBI:58340"/>
        <dbReference type="EC" id="2.5.1.47"/>
    </reaction>
</comment>
<dbReference type="Gene3D" id="3.40.50.1100">
    <property type="match status" value="2"/>
</dbReference>
<reference evidence="10 11" key="1">
    <citation type="submission" date="2018-07" db="EMBL/GenBank/DDBJ databases">
        <title>Draft genome sequence of Ancylomarina sp. M1P.</title>
        <authorList>
            <person name="Yadav S."/>
            <person name="Villanueva L."/>
            <person name="Damste J.S.S."/>
        </authorList>
    </citation>
    <scope>NUCLEOTIDE SEQUENCE [LARGE SCALE GENOMIC DNA]</scope>
    <source>
        <strain evidence="10 11">M1P</strain>
    </source>
</reference>
<evidence type="ECO:0000256" key="5">
    <source>
        <dbReference type="ARBA" id="ARBA00022679"/>
    </source>
</evidence>
<dbReference type="RefSeq" id="WP_125031295.1">
    <property type="nucleotide sequence ID" value="NZ_JAPXVP010000011.1"/>
</dbReference>
<comment type="cofactor">
    <cofactor evidence="1">
        <name>pyridoxal 5'-phosphate</name>
        <dbReference type="ChEBI" id="CHEBI:597326"/>
    </cofactor>
</comment>
<evidence type="ECO:0000256" key="1">
    <source>
        <dbReference type="ARBA" id="ARBA00001933"/>
    </source>
</evidence>
<evidence type="ECO:0000259" key="9">
    <source>
        <dbReference type="Pfam" id="PF00291"/>
    </source>
</evidence>
<dbReference type="PANTHER" id="PTHR10314">
    <property type="entry name" value="CYSTATHIONINE BETA-SYNTHASE"/>
    <property type="match status" value="1"/>
</dbReference>
<keyword evidence="6" id="KW-0663">Pyridoxal phosphate</keyword>
<dbReference type="InterPro" id="IPR001926">
    <property type="entry name" value="TrpB-like_PALP"/>
</dbReference>
<gene>
    <name evidence="10" type="ORF">DWB61_12880</name>
</gene>
<feature type="domain" description="Tryptophan synthase beta chain-like PALP" evidence="9">
    <location>
        <begin position="14"/>
        <end position="304"/>
    </location>
</feature>
<organism evidence="10 11">
    <name type="scientific">Ancylomarina euxinus</name>
    <dbReference type="NCBI Taxonomy" id="2283627"/>
    <lineage>
        <taxon>Bacteria</taxon>
        <taxon>Pseudomonadati</taxon>
        <taxon>Bacteroidota</taxon>
        <taxon>Bacteroidia</taxon>
        <taxon>Marinilabiliales</taxon>
        <taxon>Marinifilaceae</taxon>
        <taxon>Ancylomarina</taxon>
    </lineage>
</organism>
<dbReference type="InterPro" id="IPR050214">
    <property type="entry name" value="Cys_Synth/Cystath_Beta-Synth"/>
</dbReference>
<protein>
    <recommendedName>
        <fullName evidence="3">cysteine synthase</fullName>
        <ecNumber evidence="3">2.5.1.47</ecNumber>
    </recommendedName>
</protein>
<evidence type="ECO:0000256" key="8">
    <source>
        <dbReference type="ARBA" id="ARBA00047931"/>
    </source>
</evidence>
<name>A0A425XZ45_9BACT</name>
<dbReference type="OrthoDB" id="9808024at2"/>
<dbReference type="EMBL" id="QQWG01000013">
    <property type="protein sequence ID" value="RRG20434.1"/>
    <property type="molecule type" value="Genomic_DNA"/>
</dbReference>
<comment type="similarity">
    <text evidence="2">Belongs to the cysteine synthase/cystathionine beta-synthase family.</text>
</comment>
<evidence type="ECO:0000313" key="11">
    <source>
        <dbReference type="Proteomes" id="UP000285794"/>
    </source>
</evidence>
<evidence type="ECO:0000256" key="2">
    <source>
        <dbReference type="ARBA" id="ARBA00007103"/>
    </source>
</evidence>
<evidence type="ECO:0000256" key="3">
    <source>
        <dbReference type="ARBA" id="ARBA00012681"/>
    </source>
</evidence>
<dbReference type="GO" id="GO:0004124">
    <property type="term" value="F:cysteine synthase activity"/>
    <property type="evidence" value="ECO:0007669"/>
    <property type="project" value="UniProtKB-EC"/>
</dbReference>
<evidence type="ECO:0000313" key="10">
    <source>
        <dbReference type="EMBL" id="RRG20434.1"/>
    </source>
</evidence>
<dbReference type="InterPro" id="IPR036052">
    <property type="entry name" value="TrpB-like_PALP_sf"/>
</dbReference>
<evidence type="ECO:0000256" key="7">
    <source>
        <dbReference type="ARBA" id="ARBA00023192"/>
    </source>
</evidence>
<comment type="caution">
    <text evidence="10">The sequence shown here is derived from an EMBL/GenBank/DDBJ whole genome shotgun (WGS) entry which is preliminary data.</text>
</comment>
<dbReference type="FunFam" id="3.40.50.1100:FF:000006">
    <property type="entry name" value="Cysteine synthase"/>
    <property type="match status" value="1"/>
</dbReference>
<dbReference type="SUPFAM" id="SSF53686">
    <property type="entry name" value="Tryptophan synthase beta subunit-like PLP-dependent enzymes"/>
    <property type="match status" value="1"/>
</dbReference>
<accession>A0A425XZ45</accession>